<dbReference type="PANTHER" id="PTHR11792">
    <property type="entry name" value="ARRESTIN"/>
    <property type="match status" value="1"/>
</dbReference>
<dbReference type="Pfam" id="PF02752">
    <property type="entry name" value="Arrestin_C"/>
    <property type="match status" value="1"/>
</dbReference>
<dbReference type="InterPro" id="IPR014752">
    <property type="entry name" value="Arrestin-like_C"/>
</dbReference>
<comment type="similarity">
    <text evidence="1">Belongs to the arrestin family.</text>
</comment>
<dbReference type="InterPro" id="IPR014756">
    <property type="entry name" value="Ig_E-set"/>
</dbReference>
<comment type="caution">
    <text evidence="3">The sequence shown here is derived from an EMBL/GenBank/DDBJ whole genome shotgun (WGS) entry which is preliminary data.</text>
</comment>
<dbReference type="SMART" id="SM01017">
    <property type="entry name" value="Arrestin_C"/>
    <property type="match status" value="1"/>
</dbReference>
<sequence length="337" mass="38016">MVLTLYLTKRDYFDHVTHVDPIEGVLVLDPNYVSDRNVYVQIVLTFRFGREEDESMGYNFVKTMYLGTTQLYPPVTCFPPSEIQRNLISKLGNFAFPFMLEFPKLSTPSYTMMQGWEEEGRLIGVEFEVMGFVGVNEQDCHKRSSCRLTVRRLMECPARLFDAPAPRGNITKTFLTCSGSVTLEASLTSNVYFPEEEIPVQVTIKNNTTRELKKLKVKIVQMSEVPIFSKQQVRDKTLMKIDNNINLPAGADTSKNYTLIPAVPSRMARGQVFLQSELQGNTSPSLAPSTILNPEVDKRDLFGVHVTYAVRIKVPLGTLIGDTILDVPFILAVQQGQ</sequence>
<evidence type="ECO:0000313" key="4">
    <source>
        <dbReference type="Proteomes" id="UP000747542"/>
    </source>
</evidence>
<dbReference type="Gene3D" id="2.60.40.840">
    <property type="match status" value="1"/>
</dbReference>
<evidence type="ECO:0000313" key="3">
    <source>
        <dbReference type="EMBL" id="KAG7175523.1"/>
    </source>
</evidence>
<dbReference type="InterPro" id="IPR014753">
    <property type="entry name" value="Arrestin_N"/>
</dbReference>
<dbReference type="GO" id="GO:0007165">
    <property type="term" value="P:signal transduction"/>
    <property type="evidence" value="ECO:0007669"/>
    <property type="project" value="InterPro"/>
</dbReference>
<protein>
    <submittedName>
        <fullName evidence="3">Arrestin-like 7</fullName>
    </submittedName>
</protein>
<evidence type="ECO:0000256" key="1">
    <source>
        <dbReference type="ARBA" id="ARBA00005298"/>
    </source>
</evidence>
<dbReference type="PANTHER" id="PTHR11792:SF17">
    <property type="entry name" value="KURTZ ARRESTIN"/>
    <property type="match status" value="1"/>
</dbReference>
<proteinExistence type="inferred from homology"/>
<feature type="domain" description="Arrestin C-terminal-like" evidence="2">
    <location>
        <begin position="177"/>
        <end position="335"/>
    </location>
</feature>
<dbReference type="GO" id="GO:0001664">
    <property type="term" value="F:G protein-coupled receptor binding"/>
    <property type="evidence" value="ECO:0007669"/>
    <property type="project" value="TreeGrafter"/>
</dbReference>
<organism evidence="3 4">
    <name type="scientific">Homarus americanus</name>
    <name type="common">American lobster</name>
    <dbReference type="NCBI Taxonomy" id="6706"/>
    <lineage>
        <taxon>Eukaryota</taxon>
        <taxon>Metazoa</taxon>
        <taxon>Ecdysozoa</taxon>
        <taxon>Arthropoda</taxon>
        <taxon>Crustacea</taxon>
        <taxon>Multicrustacea</taxon>
        <taxon>Malacostraca</taxon>
        <taxon>Eumalacostraca</taxon>
        <taxon>Eucarida</taxon>
        <taxon>Decapoda</taxon>
        <taxon>Pleocyemata</taxon>
        <taxon>Astacidea</taxon>
        <taxon>Nephropoidea</taxon>
        <taxon>Nephropidae</taxon>
        <taxon>Homarus</taxon>
    </lineage>
</organism>
<dbReference type="AlphaFoldDB" id="A0A8J5NA09"/>
<dbReference type="InterPro" id="IPR000698">
    <property type="entry name" value="Arrestin"/>
</dbReference>
<dbReference type="Pfam" id="PF00339">
    <property type="entry name" value="Arrestin_N"/>
    <property type="match status" value="1"/>
</dbReference>
<dbReference type="Gene3D" id="2.60.40.640">
    <property type="match status" value="1"/>
</dbReference>
<dbReference type="Proteomes" id="UP000747542">
    <property type="component" value="Unassembled WGS sequence"/>
</dbReference>
<reference evidence="3" key="1">
    <citation type="journal article" date="2021" name="Sci. Adv.">
        <title>The American lobster genome reveals insights on longevity, neural, and immune adaptations.</title>
        <authorList>
            <person name="Polinski J.M."/>
            <person name="Zimin A.V."/>
            <person name="Clark K.F."/>
            <person name="Kohn A.B."/>
            <person name="Sadowski N."/>
            <person name="Timp W."/>
            <person name="Ptitsyn A."/>
            <person name="Khanna P."/>
            <person name="Romanova D.Y."/>
            <person name="Williams P."/>
            <person name="Greenwood S.J."/>
            <person name="Moroz L.L."/>
            <person name="Walt D.R."/>
            <person name="Bodnar A.G."/>
        </authorList>
    </citation>
    <scope>NUCLEOTIDE SEQUENCE</scope>
    <source>
        <strain evidence="3">GMGI-L3</strain>
    </source>
</reference>
<dbReference type="EMBL" id="JAHLQT010005701">
    <property type="protein sequence ID" value="KAG7175523.1"/>
    <property type="molecule type" value="Genomic_DNA"/>
</dbReference>
<evidence type="ECO:0000259" key="2">
    <source>
        <dbReference type="SMART" id="SM01017"/>
    </source>
</evidence>
<gene>
    <name evidence="3" type="primary">Arr-L7</name>
    <name evidence="3" type="ORF">Hamer_G022060</name>
</gene>
<name>A0A8J5NA09_HOMAM</name>
<dbReference type="SUPFAM" id="SSF81296">
    <property type="entry name" value="E set domains"/>
    <property type="match status" value="2"/>
</dbReference>
<dbReference type="GO" id="GO:0002031">
    <property type="term" value="P:G protein-coupled receptor internalization"/>
    <property type="evidence" value="ECO:0007669"/>
    <property type="project" value="TreeGrafter"/>
</dbReference>
<dbReference type="PRINTS" id="PR00309">
    <property type="entry name" value="ARRESTIN"/>
</dbReference>
<dbReference type="InterPro" id="IPR011022">
    <property type="entry name" value="Arrestin_C-like"/>
</dbReference>
<accession>A0A8J5NA09</accession>
<dbReference type="GO" id="GO:0005737">
    <property type="term" value="C:cytoplasm"/>
    <property type="evidence" value="ECO:0007669"/>
    <property type="project" value="TreeGrafter"/>
</dbReference>
<dbReference type="InterPro" id="IPR011021">
    <property type="entry name" value="Arrestin-like_N"/>
</dbReference>
<keyword evidence="4" id="KW-1185">Reference proteome</keyword>